<name>A0A2X2UI58_9FIRM</name>
<protein>
    <submittedName>
        <fullName evidence="1">Transposase</fullName>
    </submittedName>
</protein>
<gene>
    <name evidence="1" type="ORF">NCTC11224_05215</name>
</gene>
<evidence type="ECO:0000313" key="2">
    <source>
        <dbReference type="Proteomes" id="UP000251853"/>
    </source>
</evidence>
<sequence>MFQEPGVLKALLVQCANAAIKSKNPYFRYKYDRIKKRRGHKRAIIAIARMVLTCIYHMFQKQEVFNPADTDYSAIPEEMYRKFQEQYDRNAIKRLEKRGYMITPPAMA</sequence>
<dbReference type="Proteomes" id="UP000251853">
    <property type="component" value="Unassembled WGS sequence"/>
</dbReference>
<organism evidence="1 2">
    <name type="scientific">Enterocloster clostridioformis</name>
    <dbReference type="NCBI Taxonomy" id="1531"/>
    <lineage>
        <taxon>Bacteria</taxon>
        <taxon>Bacillati</taxon>
        <taxon>Bacillota</taxon>
        <taxon>Clostridia</taxon>
        <taxon>Lachnospirales</taxon>
        <taxon>Lachnospiraceae</taxon>
        <taxon>Enterocloster</taxon>
    </lineage>
</organism>
<dbReference type="AlphaFoldDB" id="A0A2X2UI58"/>
<evidence type="ECO:0000313" key="1">
    <source>
        <dbReference type="EMBL" id="SQB16114.1"/>
    </source>
</evidence>
<accession>A0A2X2UI58</accession>
<dbReference type="RefSeq" id="WP_242997764.1">
    <property type="nucleotide sequence ID" value="NZ_UAVW01000019.1"/>
</dbReference>
<keyword evidence="2" id="KW-1185">Reference proteome</keyword>
<proteinExistence type="predicted"/>
<reference evidence="1 2" key="1">
    <citation type="submission" date="2018-06" db="EMBL/GenBank/DDBJ databases">
        <authorList>
            <consortium name="Pathogen Informatics"/>
            <person name="Doyle S."/>
        </authorList>
    </citation>
    <scope>NUCLEOTIDE SEQUENCE [LARGE SCALE GENOMIC DNA]</scope>
    <source>
        <strain evidence="1 2">NCTC11224</strain>
    </source>
</reference>
<dbReference type="EMBL" id="UAVW01000019">
    <property type="protein sequence ID" value="SQB16114.1"/>
    <property type="molecule type" value="Genomic_DNA"/>
</dbReference>